<evidence type="ECO:0000313" key="2">
    <source>
        <dbReference type="EMBL" id="MQU34986.1"/>
    </source>
</evidence>
<gene>
    <name evidence="2" type="ORF">GHO30_27105</name>
</gene>
<accession>A0A7X2CLA5</accession>
<sequence length="215" mass="24091">MLRSNFSSWQETCVDEKTKKVISILKDMSEFNTPVMKVTDLAKFISGKMAKDLEGSKSDASEPCVLDFTTLLKREGKYRPIIDSYLLQREGVENYALRNIDPVVGNVLESHKVRLKQSSVLVKRLQEKVSQLEADKAALNSVANIIPNGHNGWDQLNAMGKVASIFFDLLLSTDYCKFDEGTGDVLAVGRARRVLLPASDIAVYLNWRYRAPSES</sequence>
<keyword evidence="1" id="KW-0175">Coiled coil</keyword>
<organism evidence="2 3">
    <name type="scientific">Pseudomonas helleri</name>
    <dbReference type="NCBI Taxonomy" id="1608996"/>
    <lineage>
        <taxon>Bacteria</taxon>
        <taxon>Pseudomonadati</taxon>
        <taxon>Pseudomonadota</taxon>
        <taxon>Gammaproteobacteria</taxon>
        <taxon>Pseudomonadales</taxon>
        <taxon>Pseudomonadaceae</taxon>
        <taxon>Pseudomonas</taxon>
    </lineage>
</organism>
<comment type="caution">
    <text evidence="2">The sequence shown here is derived from an EMBL/GenBank/DDBJ whole genome shotgun (WGS) entry which is preliminary data.</text>
</comment>
<keyword evidence="3" id="KW-1185">Reference proteome</keyword>
<name>A0A7X2CLA5_9PSED</name>
<dbReference type="Proteomes" id="UP000470186">
    <property type="component" value="Unassembled WGS sequence"/>
</dbReference>
<protein>
    <submittedName>
        <fullName evidence="2">Uncharacterized protein</fullName>
    </submittedName>
</protein>
<dbReference type="RefSeq" id="WP_095038625.1">
    <property type="nucleotide sequence ID" value="NZ_WIVX01000243.1"/>
</dbReference>
<proteinExistence type="predicted"/>
<evidence type="ECO:0000313" key="3">
    <source>
        <dbReference type="Proteomes" id="UP000470186"/>
    </source>
</evidence>
<dbReference type="AlphaFoldDB" id="A0A7X2CLA5"/>
<dbReference type="EMBL" id="WIVX01000243">
    <property type="protein sequence ID" value="MQU34986.1"/>
    <property type="molecule type" value="Genomic_DNA"/>
</dbReference>
<evidence type="ECO:0000256" key="1">
    <source>
        <dbReference type="SAM" id="Coils"/>
    </source>
</evidence>
<reference evidence="2 3" key="1">
    <citation type="submission" date="2019-10" db="EMBL/GenBank/DDBJ databases">
        <title>Evaluation of single-gene subtyping targets for Pseudomonas.</title>
        <authorList>
            <person name="Reichler S.J."/>
            <person name="Orsi R.H."/>
            <person name="Wiedmann M."/>
            <person name="Martin N.H."/>
            <person name="Murphy S.I."/>
        </authorList>
    </citation>
    <scope>NUCLEOTIDE SEQUENCE [LARGE SCALE GENOMIC DNA]</scope>
    <source>
        <strain evidence="2 3">FSL R10-2107</strain>
    </source>
</reference>
<feature type="coiled-coil region" evidence="1">
    <location>
        <begin position="108"/>
        <end position="142"/>
    </location>
</feature>